<evidence type="ECO:0000256" key="5">
    <source>
        <dbReference type="PIRSR" id="PIRSR622684-1"/>
    </source>
</evidence>
<dbReference type="SUPFAM" id="SSF49758">
    <property type="entry name" value="Calpain large subunit, middle domain (domain III)"/>
    <property type="match status" value="1"/>
</dbReference>
<evidence type="ECO:0000256" key="6">
    <source>
        <dbReference type="PROSITE-ProRule" id="PRU00239"/>
    </source>
</evidence>
<gene>
    <name evidence="9" type="ORF">OVN521_LOCUS5431</name>
</gene>
<dbReference type="PANTHER" id="PTHR10183">
    <property type="entry name" value="CALPAIN"/>
    <property type="match status" value="1"/>
</dbReference>
<accession>A0A819DDL3</accession>
<evidence type="ECO:0000256" key="3">
    <source>
        <dbReference type="ARBA" id="ARBA00022801"/>
    </source>
</evidence>
<dbReference type="Pfam" id="PF15002">
    <property type="entry name" value="ERK-JNK_inhib"/>
    <property type="match status" value="1"/>
</dbReference>
<dbReference type="PANTHER" id="PTHR10183:SF434">
    <property type="entry name" value="CALPAIN-3"/>
    <property type="match status" value="1"/>
</dbReference>
<dbReference type="GO" id="GO:0005737">
    <property type="term" value="C:cytoplasm"/>
    <property type="evidence" value="ECO:0007669"/>
    <property type="project" value="TreeGrafter"/>
</dbReference>
<dbReference type="SUPFAM" id="SSF54001">
    <property type="entry name" value="Cysteine proteinases"/>
    <property type="match status" value="1"/>
</dbReference>
<dbReference type="Proteomes" id="UP000663866">
    <property type="component" value="Unassembled WGS sequence"/>
</dbReference>
<dbReference type="InterPro" id="IPR022684">
    <property type="entry name" value="Calpain_cysteine_protease"/>
</dbReference>
<dbReference type="InterPro" id="IPR001300">
    <property type="entry name" value="Peptidase_C2_calpain_cat"/>
</dbReference>
<dbReference type="EMBL" id="CAJOBG010000540">
    <property type="protein sequence ID" value="CAF3827334.1"/>
    <property type="molecule type" value="Genomic_DNA"/>
</dbReference>
<dbReference type="Gene3D" id="2.60.120.380">
    <property type="match status" value="1"/>
</dbReference>
<dbReference type="GO" id="GO:0006508">
    <property type="term" value="P:proteolysis"/>
    <property type="evidence" value="ECO:0007669"/>
    <property type="project" value="UniProtKB-KW"/>
</dbReference>
<feature type="domain" description="Calpain catalytic" evidence="8">
    <location>
        <begin position="29"/>
        <end position="335"/>
    </location>
</feature>
<dbReference type="Pfam" id="PF01067">
    <property type="entry name" value="Calpain_III"/>
    <property type="match status" value="1"/>
</dbReference>
<dbReference type="PRINTS" id="PR00704">
    <property type="entry name" value="CALPAIN"/>
</dbReference>
<evidence type="ECO:0000313" key="9">
    <source>
        <dbReference type="EMBL" id="CAF3827334.1"/>
    </source>
</evidence>
<dbReference type="InterPro" id="IPR022683">
    <property type="entry name" value="Calpain_III"/>
</dbReference>
<evidence type="ECO:0000313" key="10">
    <source>
        <dbReference type="Proteomes" id="UP000663866"/>
    </source>
</evidence>
<evidence type="ECO:0000256" key="4">
    <source>
        <dbReference type="ARBA" id="ARBA00022807"/>
    </source>
</evidence>
<reference evidence="9" key="1">
    <citation type="submission" date="2021-02" db="EMBL/GenBank/DDBJ databases">
        <authorList>
            <person name="Nowell W R."/>
        </authorList>
    </citation>
    <scope>NUCLEOTIDE SEQUENCE</scope>
</reference>
<evidence type="ECO:0000256" key="2">
    <source>
        <dbReference type="ARBA" id="ARBA00022670"/>
    </source>
</evidence>
<comment type="caution">
    <text evidence="9">The sequence shown here is derived from an EMBL/GenBank/DDBJ whole genome shotgun (WGS) entry which is preliminary data.</text>
</comment>
<dbReference type="InterPro" id="IPR038765">
    <property type="entry name" value="Papain-like_cys_pep_sf"/>
</dbReference>
<keyword evidence="10" id="KW-1185">Reference proteome</keyword>
<dbReference type="FunFam" id="3.90.70.10:FF:000001">
    <property type="entry name" value="Calpain-1 catalytic subunit"/>
    <property type="match status" value="1"/>
</dbReference>
<feature type="active site" evidence="5 6">
    <location>
        <position position="85"/>
    </location>
</feature>
<sequence length="982" mass="114194">MPSPNNEIHFIPFLNQKYEDIQHECLTRQSLFTDTKFSQQEAFPIGNETKKNIIWRRPYDVTDAPKFFVNTPHRRDPGQGELSDCWFIVAVANLTLHQQIFERVVPLNQTFDRQNGYTGLFHFRFWQYGSWYDVVIDDYLPFNTKTIQPWCSWNRQEPNEFWVALIEKAYAKLNGGYRNLIGGAPIEAFTDLTAGVEQRFKLNESIKERSQFFNFLIDSLKHSCLMACSINPKSDGSDFEEIKPNGLVVGHSYSITAARYLQFKNELLSMIRLRNPWANEIEWAGAWHDRDNRWNSLDLNEKKRMSWQDADDGEFWMTFQDFFVEFDILEICHLSPDTFKEELHLNTSIHKISSPTNHESQTTSVIKDHRTSIRMSVPACLLADCLPDQRRIWSCLLFEGEWVRNFSSGGRCITACEHGCHFWKNPQYEIETSAENETVKCAIIISLMQKYNRLKSIDNPIDRYDYIQARIYKIKANESASISSSSRSHVRHMNTKAYGNDDVEYVGYTGSYINRREVTLYLRVSPGKYLVIPSIYEVVIKLFTTQIFSVHLSFIEQPNRDGHFLLRIFLEANYSNRRLSNVFPSPEPANEQLTQSTISTPDSASPKLASIRNNFFNCLCPYDCLSLNRTDKLTARSSLKFFKYQAMFRTKRKEHHHIIQTLGQMQTDVKRYKAVQMLMDQIFKVLNSSRLALTSAGFVPSVSPFPTEETVREPNEYFRLELSLLLENVLFIGDLALFFPDVFHRFYDKDQQRRILTSWSYSFAVETEFYDAKSLEILSLMAQELNLIEKSATFHNPYVFNEKDKQKKNIVSAENQQEQVQKKKAKEKIKKKRGPESTTLSRQTTPMARHTICGVIETLNDQCVLDLDDVIVVTLCDITLWEMTRIDCPHIPQRFIVSDVKLENCDCFPIPFTLYYNEEEIDGNLCYGIRCDILDKDQQVKYSSERFVDVLTDKNPKTNIHITVIPSGDSTTAANDKTDNDD</sequence>
<keyword evidence="4 6" id="KW-0788">Thiol protease</keyword>
<keyword evidence="3 6" id="KW-0378">Hydrolase</keyword>
<comment type="similarity">
    <text evidence="1">Belongs to the peptidase C2 family.</text>
</comment>
<feature type="compositionally biased region" description="Basic residues" evidence="7">
    <location>
        <begin position="822"/>
        <end position="833"/>
    </location>
</feature>
<dbReference type="InterPro" id="IPR026321">
    <property type="entry name" value="CC134"/>
</dbReference>
<dbReference type="CDD" id="cd00044">
    <property type="entry name" value="CysPc"/>
    <property type="match status" value="1"/>
</dbReference>
<evidence type="ECO:0000259" key="8">
    <source>
        <dbReference type="PROSITE" id="PS50203"/>
    </source>
</evidence>
<feature type="region of interest" description="Disordered" evidence="7">
    <location>
        <begin position="816"/>
        <end position="842"/>
    </location>
</feature>
<feature type="active site" evidence="5 6">
    <location>
        <position position="251"/>
    </location>
</feature>
<protein>
    <recommendedName>
        <fullName evidence="8">Calpain catalytic domain-containing protein</fullName>
    </recommendedName>
</protein>
<dbReference type="SMART" id="SM00720">
    <property type="entry name" value="calpain_III"/>
    <property type="match status" value="1"/>
</dbReference>
<proteinExistence type="inferred from homology"/>
<dbReference type="InterPro" id="IPR022682">
    <property type="entry name" value="Calpain_domain_III"/>
</dbReference>
<dbReference type="PROSITE" id="PS50203">
    <property type="entry name" value="CALPAIN_CAT"/>
    <property type="match status" value="1"/>
</dbReference>
<evidence type="ECO:0000256" key="1">
    <source>
        <dbReference type="ARBA" id="ARBA00007623"/>
    </source>
</evidence>
<evidence type="ECO:0000256" key="7">
    <source>
        <dbReference type="SAM" id="MobiDB-lite"/>
    </source>
</evidence>
<dbReference type="InterPro" id="IPR036213">
    <property type="entry name" value="Calpain_III_sf"/>
</dbReference>
<name>A0A819DDL3_9BILA</name>
<dbReference type="SMART" id="SM00230">
    <property type="entry name" value="CysPc"/>
    <property type="match status" value="1"/>
</dbReference>
<dbReference type="GO" id="GO:0004198">
    <property type="term" value="F:calcium-dependent cysteine-type endopeptidase activity"/>
    <property type="evidence" value="ECO:0007669"/>
    <property type="project" value="InterPro"/>
</dbReference>
<dbReference type="Gene3D" id="3.90.70.10">
    <property type="entry name" value="Cysteine proteinases"/>
    <property type="match status" value="1"/>
</dbReference>
<dbReference type="AlphaFoldDB" id="A0A819DDL3"/>
<keyword evidence="2 6" id="KW-0645">Protease</keyword>
<feature type="active site" evidence="5 6">
    <location>
        <position position="275"/>
    </location>
</feature>
<organism evidence="9 10">
    <name type="scientific">Rotaria magnacalcarata</name>
    <dbReference type="NCBI Taxonomy" id="392030"/>
    <lineage>
        <taxon>Eukaryota</taxon>
        <taxon>Metazoa</taxon>
        <taxon>Spiralia</taxon>
        <taxon>Gnathifera</taxon>
        <taxon>Rotifera</taxon>
        <taxon>Eurotatoria</taxon>
        <taxon>Bdelloidea</taxon>
        <taxon>Philodinida</taxon>
        <taxon>Philodinidae</taxon>
        <taxon>Rotaria</taxon>
    </lineage>
</organism>
<dbReference type="Pfam" id="PF00648">
    <property type="entry name" value="Peptidase_C2"/>
    <property type="match status" value="1"/>
</dbReference>